<evidence type="ECO:0000256" key="5">
    <source>
        <dbReference type="ARBA" id="ARBA00023295"/>
    </source>
</evidence>
<dbReference type="InterPro" id="IPR002196">
    <property type="entry name" value="Glyco_hydro_24"/>
</dbReference>
<evidence type="ECO:0000256" key="4">
    <source>
        <dbReference type="ARBA" id="ARBA00022801"/>
    </source>
</evidence>
<keyword evidence="3 6" id="KW-0081">Bacteriolytic enzyme</keyword>
<dbReference type="InterPro" id="IPR051018">
    <property type="entry name" value="Bacteriophage_GH24"/>
</dbReference>
<dbReference type="Pfam" id="PF00959">
    <property type="entry name" value="Phage_lysozyme"/>
    <property type="match status" value="1"/>
</dbReference>
<dbReference type="RefSeq" id="WP_040090160.1">
    <property type="nucleotide sequence ID" value="NZ_BFXY01000139.1"/>
</dbReference>
<dbReference type="InterPro" id="IPR023346">
    <property type="entry name" value="Lysozyme-like_dom_sf"/>
</dbReference>
<dbReference type="Gene3D" id="1.10.530.40">
    <property type="match status" value="1"/>
</dbReference>
<dbReference type="GO" id="GO:0031640">
    <property type="term" value="P:killing of cells of another organism"/>
    <property type="evidence" value="ECO:0007669"/>
    <property type="project" value="UniProtKB-KW"/>
</dbReference>
<organism evidence="7 8">
    <name type="scientific">Escherichia coli</name>
    <dbReference type="NCBI Taxonomy" id="562"/>
    <lineage>
        <taxon>Bacteria</taxon>
        <taxon>Pseudomonadati</taxon>
        <taxon>Pseudomonadota</taxon>
        <taxon>Gammaproteobacteria</taxon>
        <taxon>Enterobacterales</taxon>
        <taxon>Enterobacteriaceae</taxon>
        <taxon>Escherichia</taxon>
    </lineage>
</organism>
<evidence type="ECO:0000256" key="2">
    <source>
        <dbReference type="ARBA" id="ARBA00022529"/>
    </source>
</evidence>
<evidence type="ECO:0000256" key="1">
    <source>
        <dbReference type="ARBA" id="ARBA00000632"/>
    </source>
</evidence>
<dbReference type="InterPro" id="IPR034690">
    <property type="entry name" value="Endolysin_T4_type"/>
</dbReference>
<dbReference type="GO" id="GO:0009253">
    <property type="term" value="P:peptidoglycan catabolic process"/>
    <property type="evidence" value="ECO:0007669"/>
    <property type="project" value="InterPro"/>
</dbReference>
<comment type="similarity">
    <text evidence="6">Belongs to the glycosyl hydrolase 24 family.</text>
</comment>
<dbReference type="Proteomes" id="UP000303027">
    <property type="component" value="Unassembled WGS sequence"/>
</dbReference>
<name>A0A4V4UL31_ECOLX</name>
<sequence length="170" mass="18569">MNSIIKRCSVAAVLALAALVPDFRLLNTSPEGLALIADLEGCRLTPYQCIAGVWTSGIGHTAGVVPKGDITERQAAENLVADVLNVEQRLAVCVPVDMPPRVHDSLVSFAFNVGTGAACRSTLVSYIKRHQWWQACDQLTRWVYVNGTKNKGLENRRARELAYCMKGVTQ</sequence>
<dbReference type="AlphaFoldDB" id="A0A4V4UL31"/>
<dbReference type="SUPFAM" id="SSF53955">
    <property type="entry name" value="Lysozyme-like"/>
    <property type="match status" value="1"/>
</dbReference>
<dbReference type="PANTHER" id="PTHR38107">
    <property type="match status" value="1"/>
</dbReference>
<dbReference type="CDD" id="cd16901">
    <property type="entry name" value="lyz_P1"/>
    <property type="match status" value="1"/>
</dbReference>
<evidence type="ECO:0000313" key="8">
    <source>
        <dbReference type="Proteomes" id="UP000303027"/>
    </source>
</evidence>
<reference evidence="7 8" key="1">
    <citation type="submission" date="2018-04" db="EMBL/GenBank/DDBJ databases">
        <title>Large scale genomics of bovine and human commensal E. coli to reveal the emerging process of EHEC.</title>
        <authorList>
            <person name="Arimizu Y."/>
            <person name="Ogura Y."/>
        </authorList>
    </citation>
    <scope>NUCLEOTIDE SEQUENCE [LARGE SCALE GENOMIC DNA]</scope>
    <source>
        <strain evidence="7 8">KK-P061</strain>
    </source>
</reference>
<dbReference type="InterPro" id="IPR023347">
    <property type="entry name" value="Lysozyme_dom_sf"/>
</dbReference>
<dbReference type="GO" id="GO:0016998">
    <property type="term" value="P:cell wall macromolecule catabolic process"/>
    <property type="evidence" value="ECO:0007669"/>
    <property type="project" value="InterPro"/>
</dbReference>
<keyword evidence="2 6" id="KW-0929">Antimicrobial</keyword>
<dbReference type="EMBL" id="BFXY01000139">
    <property type="protein sequence ID" value="GDH58446.1"/>
    <property type="molecule type" value="Genomic_DNA"/>
</dbReference>
<comment type="caution">
    <text evidence="7">The sequence shown here is derived from an EMBL/GenBank/DDBJ whole genome shotgun (WGS) entry which is preliminary data.</text>
</comment>
<dbReference type="GO" id="GO:0003796">
    <property type="term" value="F:lysozyme activity"/>
    <property type="evidence" value="ECO:0007669"/>
    <property type="project" value="UniProtKB-EC"/>
</dbReference>
<dbReference type="PANTHER" id="PTHR38107:SF4">
    <property type="entry name" value="LYSOZYME"/>
    <property type="match status" value="1"/>
</dbReference>
<protein>
    <recommendedName>
        <fullName evidence="6">Lysozyme</fullName>
        <ecNumber evidence="6">3.2.1.17</ecNumber>
    </recommendedName>
</protein>
<keyword evidence="4 6" id="KW-0378">Hydrolase</keyword>
<comment type="catalytic activity">
    <reaction evidence="1 6">
        <text>Hydrolysis of (1-&gt;4)-beta-linkages between N-acetylmuramic acid and N-acetyl-D-glucosamine residues in a peptidoglycan and between N-acetyl-D-glucosamine residues in chitodextrins.</text>
        <dbReference type="EC" id="3.2.1.17"/>
    </reaction>
</comment>
<keyword evidence="5 6" id="KW-0326">Glycosidase</keyword>
<dbReference type="GO" id="GO:0042742">
    <property type="term" value="P:defense response to bacterium"/>
    <property type="evidence" value="ECO:0007669"/>
    <property type="project" value="UniProtKB-KW"/>
</dbReference>
<evidence type="ECO:0000256" key="6">
    <source>
        <dbReference type="RuleBase" id="RU003788"/>
    </source>
</evidence>
<evidence type="ECO:0000256" key="3">
    <source>
        <dbReference type="ARBA" id="ARBA00022638"/>
    </source>
</evidence>
<proteinExistence type="inferred from homology"/>
<accession>A0A4V4UL31</accession>
<dbReference type="HAMAP" id="MF_04110">
    <property type="entry name" value="ENDOLYSIN_T4"/>
    <property type="match status" value="1"/>
</dbReference>
<dbReference type="EC" id="3.2.1.17" evidence="6"/>
<gene>
    <name evidence="7" type="ORF">BvCmsKKP061_04360</name>
</gene>
<evidence type="ECO:0000313" key="7">
    <source>
        <dbReference type="EMBL" id="GDH58446.1"/>
    </source>
</evidence>